<dbReference type="PANTHER" id="PTHR11877:SF99">
    <property type="entry name" value="1,3,6,8-TETRAHYDROXYNAPHTHALENE SYNTHASE"/>
    <property type="match status" value="1"/>
</dbReference>
<name>A0A4R1PWQ9_9FIRM</name>
<dbReference type="PANTHER" id="PTHR11877">
    <property type="entry name" value="HYDROXYMETHYLGLUTARYL-COA SYNTHASE"/>
    <property type="match status" value="1"/>
</dbReference>
<dbReference type="AlphaFoldDB" id="A0A4R1PWQ9"/>
<reference evidence="7 8" key="1">
    <citation type="submission" date="2019-03" db="EMBL/GenBank/DDBJ databases">
        <title>Genomic Encyclopedia of Type Strains, Phase IV (KMG-IV): sequencing the most valuable type-strain genomes for metagenomic binning, comparative biology and taxonomic classification.</title>
        <authorList>
            <person name="Goeker M."/>
        </authorList>
    </citation>
    <scope>NUCLEOTIDE SEQUENCE [LARGE SCALE GENOMIC DNA]</scope>
    <source>
        <strain evidence="7 8">DSM 15969</strain>
    </source>
</reference>
<protein>
    <submittedName>
        <fullName evidence="7">Alkylresorcinol/alkylpyrone synthase</fullName>
    </submittedName>
</protein>
<evidence type="ECO:0000259" key="5">
    <source>
        <dbReference type="Pfam" id="PF00195"/>
    </source>
</evidence>
<dbReference type="PIRSF" id="PIRSF000451">
    <property type="entry name" value="PKS_III"/>
    <property type="match status" value="1"/>
</dbReference>
<dbReference type="Pfam" id="PF02797">
    <property type="entry name" value="Chal_sti_synt_C"/>
    <property type="match status" value="1"/>
</dbReference>
<keyword evidence="8" id="KW-1185">Reference proteome</keyword>
<dbReference type="InterPro" id="IPR016039">
    <property type="entry name" value="Thiolase-like"/>
</dbReference>
<dbReference type="InterPro" id="IPR012328">
    <property type="entry name" value="Chalcone/stilbene_synt_C"/>
</dbReference>
<evidence type="ECO:0000256" key="1">
    <source>
        <dbReference type="ARBA" id="ARBA00005531"/>
    </source>
</evidence>
<feature type="domain" description="Chalcone/stilbene synthase N-terminal" evidence="5">
    <location>
        <begin position="6"/>
        <end position="199"/>
    </location>
</feature>
<feature type="active site" description="Acyl-thioester intermediate" evidence="4">
    <location>
        <position position="141"/>
    </location>
</feature>
<comment type="caution">
    <text evidence="7">The sequence shown here is derived from an EMBL/GenBank/DDBJ whole genome shotgun (WGS) entry which is preliminary data.</text>
</comment>
<dbReference type="CDD" id="cd00831">
    <property type="entry name" value="CHS_like"/>
    <property type="match status" value="1"/>
</dbReference>
<evidence type="ECO:0000256" key="3">
    <source>
        <dbReference type="ARBA" id="ARBA00023315"/>
    </source>
</evidence>
<dbReference type="RefSeq" id="WP_132082536.1">
    <property type="nucleotide sequence ID" value="NZ_SLUI01000012.1"/>
</dbReference>
<comment type="similarity">
    <text evidence="1">Belongs to the thiolase-like superfamily. Chalcone/stilbene synthases family.</text>
</comment>
<evidence type="ECO:0000259" key="6">
    <source>
        <dbReference type="Pfam" id="PF02797"/>
    </source>
</evidence>
<proteinExistence type="inferred from homology"/>
<evidence type="ECO:0000256" key="4">
    <source>
        <dbReference type="PIRSR" id="PIRSR000451-1"/>
    </source>
</evidence>
<dbReference type="InterPro" id="IPR011141">
    <property type="entry name" value="Polyketide_synthase_type-III"/>
</dbReference>
<evidence type="ECO:0000313" key="7">
    <source>
        <dbReference type="EMBL" id="TCL35437.1"/>
    </source>
</evidence>
<dbReference type="Pfam" id="PF00195">
    <property type="entry name" value="Chal_sti_synt_N"/>
    <property type="match status" value="1"/>
</dbReference>
<gene>
    <name evidence="7" type="ORF">EV210_11296</name>
</gene>
<dbReference type="InterPro" id="IPR001099">
    <property type="entry name" value="Chalcone/stilbene_synt_N"/>
</dbReference>
<accession>A0A4R1PWQ9</accession>
<dbReference type="GO" id="GO:0016747">
    <property type="term" value="F:acyltransferase activity, transferring groups other than amino-acyl groups"/>
    <property type="evidence" value="ECO:0007669"/>
    <property type="project" value="InterPro"/>
</dbReference>
<keyword evidence="2" id="KW-0808">Transferase</keyword>
<dbReference type="Proteomes" id="UP000295063">
    <property type="component" value="Unassembled WGS sequence"/>
</dbReference>
<dbReference type="Gene3D" id="3.40.47.10">
    <property type="match status" value="2"/>
</dbReference>
<feature type="domain" description="Chalcone/stilbene synthase C-terminal" evidence="6">
    <location>
        <begin position="213"/>
        <end position="346"/>
    </location>
</feature>
<dbReference type="OrthoDB" id="9786288at2"/>
<evidence type="ECO:0000313" key="8">
    <source>
        <dbReference type="Proteomes" id="UP000295063"/>
    </source>
</evidence>
<organism evidence="7 8">
    <name type="scientific">Anaerospora hongkongensis</name>
    <dbReference type="NCBI Taxonomy" id="244830"/>
    <lineage>
        <taxon>Bacteria</taxon>
        <taxon>Bacillati</taxon>
        <taxon>Bacillota</taxon>
        <taxon>Negativicutes</taxon>
        <taxon>Selenomonadales</taxon>
        <taxon>Sporomusaceae</taxon>
        <taxon>Anaerospora</taxon>
    </lineage>
</organism>
<sequence length="347" mass="37284">MIFPAIAAVGTALPVNRVCQSDIRNFAAALFREGLPHLERLMPVFENASIEARYLAQPLEWYRTQHSFAEANALYETIAFELSEAAANAALDRAGIDRGKIGAVLFVSSTGIATPTIDSKLIQKLGLSVHAKRLPLWGLGCAGGVTGLARAAELAAATQEPVLLVAVELCSLTFQRNDFSKSNLVGSSIFGDGAAAVVLVPEQKGPVVFGSYSTLFPETEDIMGWDMSETGLKVRFSRDIPAIVREYLPGLLKQACAQWGIETGSIRHFVAHPGGTKVLAAYSDSLGLNSEQLAEAYQVLRQYGNMSSASVLFVLERFLAKNPPTGDYGVMLALGPGFSAEQVLFKW</sequence>
<keyword evidence="3" id="KW-0012">Acyltransferase</keyword>
<dbReference type="SUPFAM" id="SSF53901">
    <property type="entry name" value="Thiolase-like"/>
    <property type="match status" value="1"/>
</dbReference>
<evidence type="ECO:0000256" key="2">
    <source>
        <dbReference type="ARBA" id="ARBA00022679"/>
    </source>
</evidence>
<dbReference type="GO" id="GO:0030639">
    <property type="term" value="P:polyketide biosynthetic process"/>
    <property type="evidence" value="ECO:0007669"/>
    <property type="project" value="TreeGrafter"/>
</dbReference>
<dbReference type="EMBL" id="SLUI01000012">
    <property type="protein sequence ID" value="TCL35437.1"/>
    <property type="molecule type" value="Genomic_DNA"/>
</dbReference>